<evidence type="ECO:0000313" key="1">
    <source>
        <dbReference type="EnsemblPlants" id="Zm00001eb075340_P001"/>
    </source>
</evidence>
<keyword evidence="2" id="KW-1185">Reference proteome</keyword>
<protein>
    <submittedName>
        <fullName evidence="1">Uncharacterized protein</fullName>
    </submittedName>
</protein>
<dbReference type="Proteomes" id="UP000007305">
    <property type="component" value="Chromosome 2"/>
</dbReference>
<reference evidence="2" key="1">
    <citation type="submission" date="2015-12" db="EMBL/GenBank/DDBJ databases">
        <title>Update maize B73 reference genome by single molecule sequencing technologies.</title>
        <authorList>
            <consortium name="Maize Genome Sequencing Project"/>
            <person name="Ware D."/>
        </authorList>
    </citation>
    <scope>NUCLEOTIDE SEQUENCE [LARGE SCALE GENOMIC DNA]</scope>
    <source>
        <strain evidence="2">cv. B73</strain>
    </source>
</reference>
<dbReference type="Gramene" id="Zm00001eb075340_T001">
    <property type="protein sequence ID" value="Zm00001eb075340_P001"/>
    <property type="gene ID" value="Zm00001eb075340"/>
</dbReference>
<dbReference type="EnsemblPlants" id="Zm00001eb075340_T001">
    <property type="protein sequence ID" value="Zm00001eb075340_P001"/>
    <property type="gene ID" value="Zm00001eb075340"/>
</dbReference>
<name>A0A804MCJ6_MAIZE</name>
<sequence length="107" mass="12533">MRKVKEGMSQGFQWIKDKCQHGGGKKQQGSEAPRLWVWPVIRYWWCCSCRGPRIRERNSSHVMPVDTSLGLVEFESNCLIKICSLDVDVCFYVRFLNICIENHDMHV</sequence>
<reference evidence="1" key="2">
    <citation type="submission" date="2019-07" db="EMBL/GenBank/DDBJ databases">
        <authorList>
            <person name="Seetharam A."/>
            <person name="Woodhouse M."/>
            <person name="Cannon E."/>
        </authorList>
    </citation>
    <scope>NUCLEOTIDE SEQUENCE [LARGE SCALE GENOMIC DNA]</scope>
    <source>
        <strain evidence="1">cv. B73</strain>
    </source>
</reference>
<evidence type="ECO:0000313" key="2">
    <source>
        <dbReference type="Proteomes" id="UP000007305"/>
    </source>
</evidence>
<proteinExistence type="predicted"/>
<organism evidence="1 2">
    <name type="scientific">Zea mays</name>
    <name type="common">Maize</name>
    <dbReference type="NCBI Taxonomy" id="4577"/>
    <lineage>
        <taxon>Eukaryota</taxon>
        <taxon>Viridiplantae</taxon>
        <taxon>Streptophyta</taxon>
        <taxon>Embryophyta</taxon>
        <taxon>Tracheophyta</taxon>
        <taxon>Spermatophyta</taxon>
        <taxon>Magnoliopsida</taxon>
        <taxon>Liliopsida</taxon>
        <taxon>Poales</taxon>
        <taxon>Poaceae</taxon>
        <taxon>PACMAD clade</taxon>
        <taxon>Panicoideae</taxon>
        <taxon>Andropogonodae</taxon>
        <taxon>Andropogoneae</taxon>
        <taxon>Tripsacinae</taxon>
        <taxon>Zea</taxon>
    </lineage>
</organism>
<dbReference type="InParanoid" id="A0A804MCJ6"/>
<accession>A0A804MCJ6</accession>
<reference evidence="1" key="3">
    <citation type="submission" date="2021-05" db="UniProtKB">
        <authorList>
            <consortium name="EnsemblPlants"/>
        </authorList>
    </citation>
    <scope>IDENTIFICATION</scope>
    <source>
        <strain evidence="1">cv. B73</strain>
    </source>
</reference>
<dbReference type="AlphaFoldDB" id="A0A804MCJ6"/>